<evidence type="ECO:0000313" key="7">
    <source>
        <dbReference type="EMBL" id="UOM50727.1"/>
    </source>
</evidence>
<dbReference type="Pfam" id="PF00672">
    <property type="entry name" value="HAMP"/>
    <property type="match status" value="1"/>
</dbReference>
<sequence>MQRRFRKFFSQLLISYLLIGVLPLVIIGPLAYSLVRNVLLDRVRTTTIEVNERLFLQLQSLVGDTLTVLDAIATDQAFLPLYAPQISQEQQTNLYNALFLLLTARHLKPSVHVVSLDGQVRLNSVETPLEYTQQPYRSWGVLRKAFLANGADVLYLHAAQDGLGRILTLARYVKQASFEGFIILDVQFDQLAEVLETYVSAHFPYVAILDEHMTSSRMLNGIFSEQELDFIRQNRQSMHNPVSTINGQRFLLSVQTDRELAVSLASLYPLAQIDEITSIMATISISLGTLMTLLCFYLAYRYSRKASKPLDEVVALLKRVSEGDFSARTHITGNDEFSVLGESVNQMVMDMERLLLTNQQKEQSLRTAQIKALQAQTKPHFIFNCLELVKWYIMLNQSEEASATIVELGLLLRSTLDLAEGVITLEEELAIISHYLALQQRRMGERLIVEWDIDPELYTLIIPRFLLQPLVENALMHGLEKKRGKGSLTISAKREDASILFSIADDGVGMESQKAKSMASYREIADAMQEGTGLQNVQRRLSLNYGSACEFSISSEVGKGTTITIRIQQGALQWKKG</sequence>
<organism evidence="7 8">
    <name type="scientific">Sphaerochaeta associata</name>
    <dbReference type="NCBI Taxonomy" id="1129264"/>
    <lineage>
        <taxon>Bacteria</taxon>
        <taxon>Pseudomonadati</taxon>
        <taxon>Spirochaetota</taxon>
        <taxon>Spirochaetia</taxon>
        <taxon>Spirochaetales</taxon>
        <taxon>Sphaerochaetaceae</taxon>
        <taxon>Sphaerochaeta</taxon>
    </lineage>
</organism>
<proteinExistence type="predicted"/>
<dbReference type="RefSeq" id="WP_244772114.1">
    <property type="nucleotide sequence ID" value="NZ_CP094929.1"/>
</dbReference>
<dbReference type="Proteomes" id="UP000829708">
    <property type="component" value="Chromosome"/>
</dbReference>
<dbReference type="CDD" id="cd06225">
    <property type="entry name" value="HAMP"/>
    <property type="match status" value="1"/>
</dbReference>
<evidence type="ECO:0000313" key="8">
    <source>
        <dbReference type="Proteomes" id="UP000829708"/>
    </source>
</evidence>
<gene>
    <name evidence="7" type="ORF">MUG09_14275</name>
</gene>
<feature type="transmembrane region" description="Helical" evidence="5">
    <location>
        <begin position="12"/>
        <end position="35"/>
    </location>
</feature>
<dbReference type="SMART" id="SM00304">
    <property type="entry name" value="HAMP"/>
    <property type="match status" value="1"/>
</dbReference>
<name>A0ABY4DCS0_9SPIR</name>
<dbReference type="Gene3D" id="6.10.340.10">
    <property type="match status" value="1"/>
</dbReference>
<feature type="transmembrane region" description="Helical" evidence="5">
    <location>
        <begin position="279"/>
        <end position="300"/>
    </location>
</feature>
<dbReference type="PROSITE" id="PS50885">
    <property type="entry name" value="HAMP"/>
    <property type="match status" value="1"/>
</dbReference>
<keyword evidence="5" id="KW-0812">Transmembrane</keyword>
<dbReference type="InterPro" id="IPR003660">
    <property type="entry name" value="HAMP_dom"/>
</dbReference>
<dbReference type="EMBL" id="CP094929">
    <property type="protein sequence ID" value="UOM50727.1"/>
    <property type="molecule type" value="Genomic_DNA"/>
</dbReference>
<evidence type="ECO:0000256" key="1">
    <source>
        <dbReference type="ARBA" id="ARBA00004370"/>
    </source>
</evidence>
<dbReference type="SUPFAM" id="SSF158472">
    <property type="entry name" value="HAMP domain-like"/>
    <property type="match status" value="1"/>
</dbReference>
<dbReference type="Pfam" id="PF02518">
    <property type="entry name" value="HATPase_c"/>
    <property type="match status" value="1"/>
</dbReference>
<reference evidence="8" key="1">
    <citation type="journal article" date="2024" name="J Bioinform Genom">
        <title>Complete genome sequence of the type strain bacterium Sphaerochaeta associata GLS2t (VKM B-2742)t.</title>
        <authorList>
            <person name="Troshina O.Y."/>
            <person name="Tepeeva A.N."/>
            <person name="Arzamasceva V.O."/>
            <person name="Whitman W.B."/>
            <person name="Varghese N."/>
            <person name="Shapiro N."/>
            <person name="Woyke T."/>
            <person name="Kripides N.C."/>
            <person name="Vasilenko O.V."/>
        </authorList>
    </citation>
    <scope>NUCLEOTIDE SEQUENCE [LARGE SCALE GENOMIC DNA]</scope>
    <source>
        <strain evidence="8">GLS2T</strain>
    </source>
</reference>
<feature type="domain" description="HAMP" evidence="6">
    <location>
        <begin position="304"/>
        <end position="356"/>
    </location>
</feature>
<evidence type="ECO:0000256" key="2">
    <source>
        <dbReference type="ARBA" id="ARBA00022553"/>
    </source>
</evidence>
<dbReference type="InterPro" id="IPR036890">
    <property type="entry name" value="HATPase_C_sf"/>
</dbReference>
<evidence type="ECO:0000256" key="3">
    <source>
        <dbReference type="ARBA" id="ARBA00022679"/>
    </source>
</evidence>
<dbReference type="GO" id="GO:0016301">
    <property type="term" value="F:kinase activity"/>
    <property type="evidence" value="ECO:0007669"/>
    <property type="project" value="UniProtKB-KW"/>
</dbReference>
<keyword evidence="2" id="KW-0597">Phosphoprotein</keyword>
<dbReference type="PANTHER" id="PTHR34220">
    <property type="entry name" value="SENSOR HISTIDINE KINASE YPDA"/>
    <property type="match status" value="1"/>
</dbReference>
<dbReference type="SUPFAM" id="SSF55874">
    <property type="entry name" value="ATPase domain of HSP90 chaperone/DNA topoisomerase II/histidine kinase"/>
    <property type="match status" value="1"/>
</dbReference>
<accession>A0ABY4DCS0</accession>
<comment type="subcellular location">
    <subcellularLocation>
        <location evidence="1">Membrane</location>
    </subcellularLocation>
</comment>
<dbReference type="InterPro" id="IPR003594">
    <property type="entry name" value="HATPase_dom"/>
</dbReference>
<dbReference type="Gene3D" id="3.30.565.10">
    <property type="entry name" value="Histidine kinase-like ATPase, C-terminal domain"/>
    <property type="match status" value="1"/>
</dbReference>
<keyword evidence="5" id="KW-1133">Transmembrane helix</keyword>
<dbReference type="Pfam" id="PF06580">
    <property type="entry name" value="His_kinase"/>
    <property type="match status" value="1"/>
</dbReference>
<dbReference type="PANTHER" id="PTHR34220:SF7">
    <property type="entry name" value="SENSOR HISTIDINE KINASE YPDA"/>
    <property type="match status" value="1"/>
</dbReference>
<evidence type="ECO:0000256" key="5">
    <source>
        <dbReference type="SAM" id="Phobius"/>
    </source>
</evidence>
<evidence type="ECO:0000259" key="6">
    <source>
        <dbReference type="PROSITE" id="PS50885"/>
    </source>
</evidence>
<dbReference type="InterPro" id="IPR010559">
    <property type="entry name" value="Sig_transdc_His_kin_internal"/>
</dbReference>
<dbReference type="InterPro" id="IPR050640">
    <property type="entry name" value="Bact_2-comp_sensor_kinase"/>
</dbReference>
<evidence type="ECO:0000256" key="4">
    <source>
        <dbReference type="ARBA" id="ARBA00022777"/>
    </source>
</evidence>
<keyword evidence="5" id="KW-0472">Membrane</keyword>
<keyword evidence="8" id="KW-1185">Reference proteome</keyword>
<keyword evidence="3" id="KW-0808">Transferase</keyword>
<keyword evidence="4 7" id="KW-0418">Kinase</keyword>
<protein>
    <submittedName>
        <fullName evidence="7">Sensor histidine kinase</fullName>
    </submittedName>
</protein>